<dbReference type="CDD" id="cd01017">
    <property type="entry name" value="AdcA"/>
    <property type="match status" value="1"/>
</dbReference>
<evidence type="ECO:0000256" key="3">
    <source>
        <dbReference type="ARBA" id="ARBA00022729"/>
    </source>
</evidence>
<reference evidence="8 9" key="1">
    <citation type="submission" date="2016-10" db="EMBL/GenBank/DDBJ databases">
        <authorList>
            <person name="de Groot N.N."/>
        </authorList>
    </citation>
    <scope>NUCLEOTIDE SEQUENCE [LARGE SCALE GENOMIC DNA]</scope>
    <source>
        <strain evidence="8 9">DSM 15827</strain>
    </source>
</reference>
<gene>
    <name evidence="8" type="ORF">SAMN05421767_1081</name>
</gene>
<dbReference type="AlphaFoldDB" id="A0A1H9J734"/>
<dbReference type="PRINTS" id="PR00691">
    <property type="entry name" value="ADHESINB"/>
</dbReference>
<name>A0A1H9J734_9LACT</name>
<dbReference type="PRINTS" id="PR00690">
    <property type="entry name" value="ADHESNFAMILY"/>
</dbReference>
<keyword evidence="9" id="KW-1185">Reference proteome</keyword>
<dbReference type="OrthoDB" id="9810636at2"/>
<keyword evidence="5" id="KW-0175">Coiled coil</keyword>
<evidence type="ECO:0000256" key="1">
    <source>
        <dbReference type="ARBA" id="ARBA00011028"/>
    </source>
</evidence>
<sequence length="339" mass="38047">MKKIIALVSAALLLVGCSANNQSQQTENHNGKLKVMTTFYPVYDFTKNIMGEEGEVSLLIGAGTEPHGYEPSAKDIAHMYESDAFVYLDENMEHWVEDLKPSLEEDGVVVIKGTEGITLMPGSDEDEEGDHHDHEGEEHHEEGDHHDHEGEEHHEEGDHHDGHHHEFDPHVWLSPELSIEVVNNITNQLAAAYPEKAETFKANAKAYIEKLTSLDNEYKEALKDVKTRTFVTQHAAFGYLAREFNLKQIAITGLSAEVEPSPQRLAELSDFVKENQVKYIYFEENASEKIAKTLADETGVELLVLNPLESLTQEQIDSGEDYISVMKANLQALLKTTNQ</sequence>
<feature type="compositionally biased region" description="Basic and acidic residues" evidence="6">
    <location>
        <begin position="129"/>
        <end position="168"/>
    </location>
</feature>
<comment type="similarity">
    <text evidence="1 4">Belongs to the bacterial solute-binding protein 9 family.</text>
</comment>
<dbReference type="GO" id="GO:0046872">
    <property type="term" value="F:metal ion binding"/>
    <property type="evidence" value="ECO:0007669"/>
    <property type="project" value="InterPro"/>
</dbReference>
<evidence type="ECO:0000256" key="4">
    <source>
        <dbReference type="RuleBase" id="RU003512"/>
    </source>
</evidence>
<dbReference type="SUPFAM" id="SSF53807">
    <property type="entry name" value="Helical backbone' metal receptor"/>
    <property type="match status" value="1"/>
</dbReference>
<dbReference type="PROSITE" id="PS51257">
    <property type="entry name" value="PROKAR_LIPOPROTEIN"/>
    <property type="match status" value="1"/>
</dbReference>
<feature type="chain" id="PRO_5038880140" evidence="7">
    <location>
        <begin position="22"/>
        <end position="339"/>
    </location>
</feature>
<dbReference type="EMBL" id="FOGF01000008">
    <property type="protein sequence ID" value="SEQ82425.1"/>
    <property type="molecule type" value="Genomic_DNA"/>
</dbReference>
<dbReference type="InterPro" id="IPR050492">
    <property type="entry name" value="Bact_metal-bind_prot9"/>
</dbReference>
<dbReference type="PANTHER" id="PTHR42953:SF3">
    <property type="entry name" value="HIGH-AFFINITY ZINC UPTAKE SYSTEM PROTEIN ZNUA"/>
    <property type="match status" value="1"/>
</dbReference>
<evidence type="ECO:0000313" key="9">
    <source>
        <dbReference type="Proteomes" id="UP000198556"/>
    </source>
</evidence>
<protein>
    <submittedName>
        <fullName evidence="8">Zinc transport system substrate-binding protein</fullName>
    </submittedName>
</protein>
<dbReference type="InterPro" id="IPR006129">
    <property type="entry name" value="AdhesinB"/>
</dbReference>
<organism evidence="8 9">
    <name type="scientific">Granulicatella balaenopterae</name>
    <dbReference type="NCBI Taxonomy" id="137733"/>
    <lineage>
        <taxon>Bacteria</taxon>
        <taxon>Bacillati</taxon>
        <taxon>Bacillota</taxon>
        <taxon>Bacilli</taxon>
        <taxon>Lactobacillales</taxon>
        <taxon>Carnobacteriaceae</taxon>
        <taxon>Granulicatella</taxon>
    </lineage>
</organism>
<feature type="coiled-coil region" evidence="5">
    <location>
        <begin position="197"/>
        <end position="224"/>
    </location>
</feature>
<evidence type="ECO:0000313" key="8">
    <source>
        <dbReference type="EMBL" id="SEQ82425.1"/>
    </source>
</evidence>
<dbReference type="RefSeq" id="WP_089746191.1">
    <property type="nucleotide sequence ID" value="NZ_FOGF01000008.1"/>
</dbReference>
<dbReference type="STRING" id="137733.SAMN05421767_1081"/>
<dbReference type="GO" id="GO:0007155">
    <property type="term" value="P:cell adhesion"/>
    <property type="evidence" value="ECO:0007669"/>
    <property type="project" value="InterPro"/>
</dbReference>
<keyword evidence="2 4" id="KW-0813">Transport</keyword>
<evidence type="ECO:0000256" key="5">
    <source>
        <dbReference type="SAM" id="Coils"/>
    </source>
</evidence>
<dbReference type="GO" id="GO:0030001">
    <property type="term" value="P:metal ion transport"/>
    <property type="evidence" value="ECO:0007669"/>
    <property type="project" value="InterPro"/>
</dbReference>
<dbReference type="Gene3D" id="3.40.50.1980">
    <property type="entry name" value="Nitrogenase molybdenum iron protein domain"/>
    <property type="match status" value="3"/>
</dbReference>
<dbReference type="InterPro" id="IPR006128">
    <property type="entry name" value="Lipoprotein_PsaA-like"/>
</dbReference>
<proteinExistence type="inferred from homology"/>
<keyword evidence="3 7" id="KW-0732">Signal</keyword>
<accession>A0A1H9J734</accession>
<dbReference type="InterPro" id="IPR006127">
    <property type="entry name" value="ZnuA-like"/>
</dbReference>
<dbReference type="Proteomes" id="UP000198556">
    <property type="component" value="Unassembled WGS sequence"/>
</dbReference>
<dbReference type="Pfam" id="PF01297">
    <property type="entry name" value="ZnuA"/>
    <property type="match status" value="1"/>
</dbReference>
<evidence type="ECO:0000256" key="6">
    <source>
        <dbReference type="SAM" id="MobiDB-lite"/>
    </source>
</evidence>
<evidence type="ECO:0000256" key="7">
    <source>
        <dbReference type="SAM" id="SignalP"/>
    </source>
</evidence>
<evidence type="ECO:0000256" key="2">
    <source>
        <dbReference type="ARBA" id="ARBA00022448"/>
    </source>
</evidence>
<feature type="signal peptide" evidence="7">
    <location>
        <begin position="1"/>
        <end position="21"/>
    </location>
</feature>
<dbReference type="PANTHER" id="PTHR42953">
    <property type="entry name" value="HIGH-AFFINITY ZINC UPTAKE SYSTEM PROTEIN ZNUA-RELATED"/>
    <property type="match status" value="1"/>
</dbReference>
<feature type="region of interest" description="Disordered" evidence="6">
    <location>
        <begin position="118"/>
        <end position="168"/>
    </location>
</feature>